<dbReference type="GeneID" id="78530692"/>
<reference evidence="3 4" key="1">
    <citation type="submission" date="2014-07" db="EMBL/GenBank/DDBJ databases">
        <authorList>
            <person name="McCorrison J."/>
            <person name="Sanka R."/>
            <person name="Torralba M."/>
            <person name="Gillis M."/>
            <person name="Haft D.H."/>
            <person name="Methe B."/>
            <person name="Sutton G."/>
            <person name="Nelson K.E."/>
        </authorList>
    </citation>
    <scope>NUCLEOTIDE SEQUENCE [LARGE SCALE GENOMIC DNA]</scope>
    <source>
        <strain evidence="3 4">DNF00320</strain>
    </source>
</reference>
<accession>A0A096BTA1</accession>
<dbReference type="OrthoDB" id="9811239at2"/>
<dbReference type="CDD" id="cd03811">
    <property type="entry name" value="GT4_GT28_WabH-like"/>
    <property type="match status" value="1"/>
</dbReference>
<dbReference type="Gene3D" id="3.40.50.2000">
    <property type="entry name" value="Glycogen Phosphorylase B"/>
    <property type="match status" value="2"/>
</dbReference>
<dbReference type="SUPFAM" id="SSF53756">
    <property type="entry name" value="UDP-Glycosyltransferase/glycogen phosphorylase"/>
    <property type="match status" value="1"/>
</dbReference>
<comment type="caution">
    <text evidence="3">The sequence shown here is derived from an EMBL/GenBank/DDBJ whole genome shotgun (WGS) entry which is preliminary data.</text>
</comment>
<evidence type="ECO:0000259" key="2">
    <source>
        <dbReference type="Pfam" id="PF13439"/>
    </source>
</evidence>
<evidence type="ECO:0000313" key="4">
    <source>
        <dbReference type="Proteomes" id="UP000029525"/>
    </source>
</evidence>
<feature type="domain" description="Glycosyl transferase family 1" evidence="1">
    <location>
        <begin position="213"/>
        <end position="372"/>
    </location>
</feature>
<dbReference type="InterPro" id="IPR001296">
    <property type="entry name" value="Glyco_trans_1"/>
</dbReference>
<dbReference type="AlphaFoldDB" id="A0A096BTA1"/>
<dbReference type="RefSeq" id="WP_004336710.1">
    <property type="nucleotide sequence ID" value="NZ_JRNQ01000002.1"/>
</dbReference>
<sequence length="395" mass="44983">MSSPFHLVFLVSGLLDGGIETVLIEYLKHFSKDKKFKITLCIAKAMGELEVYKKEIPPTVNIVYCSNTKLLTHFAQQRALRKISKLGKLFDEIILNPIRRYQTRRGIQQVITDADVVIDFDSCAYSHLKSCTAKKIAYFHFSFKQRVMQDRRRMERLGKELERYDKIVTICEAMRAEGEQLFPHLKEKLEVIYNPKFQKDVQDKAKVRPNDNRFDQPFLLAIERLEESQKDITTLLKAYSILVKTYQHTESLYIIGKGKSENELRELAKELGVEDKVIFLGFMPNPYPWIKRSKLLVHSAKFEGLPTVLIEGLMLNKLIVATDCPTGPGELLAGGKAGLLVPVGDAQALATAIHQALTDTDLQKQLLKGATERAFDFTFTAIEAKLNRIMCIEAL</sequence>
<keyword evidence="3" id="KW-0808">Transferase</keyword>
<dbReference type="InterPro" id="IPR028098">
    <property type="entry name" value="Glyco_trans_4-like_N"/>
</dbReference>
<protein>
    <submittedName>
        <fullName evidence="3">Glycosyl transferase family 1</fullName>
    </submittedName>
</protein>
<dbReference type="GO" id="GO:0016757">
    <property type="term" value="F:glycosyltransferase activity"/>
    <property type="evidence" value="ECO:0007669"/>
    <property type="project" value="InterPro"/>
</dbReference>
<evidence type="ECO:0000313" key="3">
    <source>
        <dbReference type="EMBL" id="KGF45947.1"/>
    </source>
</evidence>
<feature type="domain" description="Glycosyltransferase subfamily 4-like N-terminal" evidence="2">
    <location>
        <begin position="17"/>
        <end position="194"/>
    </location>
</feature>
<organism evidence="3 4">
    <name type="scientific">Prevotella bivia DNF00320</name>
    <dbReference type="NCBI Taxonomy" id="1401068"/>
    <lineage>
        <taxon>Bacteria</taxon>
        <taxon>Pseudomonadati</taxon>
        <taxon>Bacteroidota</taxon>
        <taxon>Bacteroidia</taxon>
        <taxon>Bacteroidales</taxon>
        <taxon>Prevotellaceae</taxon>
        <taxon>Prevotella</taxon>
    </lineage>
</organism>
<dbReference type="Pfam" id="PF13439">
    <property type="entry name" value="Glyco_transf_4"/>
    <property type="match status" value="1"/>
</dbReference>
<dbReference type="PANTHER" id="PTHR12526:SF630">
    <property type="entry name" value="GLYCOSYLTRANSFERASE"/>
    <property type="match status" value="1"/>
</dbReference>
<dbReference type="EMBL" id="JRNQ01000002">
    <property type="protein sequence ID" value="KGF45947.1"/>
    <property type="molecule type" value="Genomic_DNA"/>
</dbReference>
<name>A0A096BTA1_9BACT</name>
<proteinExistence type="predicted"/>
<dbReference type="PANTHER" id="PTHR12526">
    <property type="entry name" value="GLYCOSYLTRANSFERASE"/>
    <property type="match status" value="1"/>
</dbReference>
<gene>
    <name evidence="3" type="ORF">HMPREF0647_00650</name>
</gene>
<dbReference type="Proteomes" id="UP000029525">
    <property type="component" value="Unassembled WGS sequence"/>
</dbReference>
<evidence type="ECO:0000259" key="1">
    <source>
        <dbReference type="Pfam" id="PF00534"/>
    </source>
</evidence>
<dbReference type="Pfam" id="PF00534">
    <property type="entry name" value="Glycos_transf_1"/>
    <property type="match status" value="1"/>
</dbReference>